<evidence type="ECO:0000313" key="2">
    <source>
        <dbReference type="Proteomes" id="UP001152484"/>
    </source>
</evidence>
<comment type="caution">
    <text evidence="1">The sequence shown here is derived from an EMBL/GenBank/DDBJ whole genome shotgun (WGS) entry which is preliminary data.</text>
</comment>
<sequence length="216" mass="24027">MFFWKPQVHVNLGFRVLKNNQKQRDPEMSRRSLLSFLKRSPSSKSEVDGSNAKTWGQWVVSGTLICLTGGVALSALDDLSIYHSCSSQAIERANKNKAIIESIGVPIVRGPWYNASLGKSHQRHSVSCSFPVSGPQGSGIIQLKAINNREDTWISFFQPRAWEILIMEALVHVPENQEKQQTFRITVSDDVPSSTACVTCPDFSSKKSESVEKNCS</sequence>
<protein>
    <submittedName>
        <fullName evidence="1">Uncharacterized protein</fullName>
    </submittedName>
</protein>
<gene>
    <name evidence="1" type="ORF">CEURO_LOCUS7804</name>
</gene>
<reference evidence="1" key="1">
    <citation type="submission" date="2022-07" db="EMBL/GenBank/DDBJ databases">
        <authorList>
            <person name="Macas J."/>
            <person name="Novak P."/>
            <person name="Neumann P."/>
        </authorList>
    </citation>
    <scope>NUCLEOTIDE SEQUENCE</scope>
</reference>
<dbReference type="EMBL" id="CAMAPE010000014">
    <property type="protein sequence ID" value="CAH9081172.1"/>
    <property type="molecule type" value="Genomic_DNA"/>
</dbReference>
<name>A0A9P1E600_CUSEU</name>
<proteinExistence type="predicted"/>
<dbReference type="Proteomes" id="UP001152484">
    <property type="component" value="Unassembled WGS sequence"/>
</dbReference>
<dbReference type="PANTHER" id="PTHR35114">
    <property type="entry name" value="CYTOCHROME OXIDASE COMPLEX ASSEMBLY PROTEIN"/>
    <property type="match status" value="1"/>
</dbReference>
<dbReference type="AlphaFoldDB" id="A0A9P1E600"/>
<evidence type="ECO:0000313" key="1">
    <source>
        <dbReference type="EMBL" id="CAH9081172.1"/>
    </source>
</evidence>
<dbReference type="OrthoDB" id="535599at2759"/>
<dbReference type="PANTHER" id="PTHR35114:SF1">
    <property type="entry name" value="CYTOCHROME OXIDASE COMPLEX ASSEMBLY PROTEIN"/>
    <property type="match status" value="1"/>
</dbReference>
<keyword evidence="2" id="KW-1185">Reference proteome</keyword>
<accession>A0A9P1E600</accession>
<organism evidence="1 2">
    <name type="scientific">Cuscuta europaea</name>
    <name type="common">European dodder</name>
    <dbReference type="NCBI Taxonomy" id="41803"/>
    <lineage>
        <taxon>Eukaryota</taxon>
        <taxon>Viridiplantae</taxon>
        <taxon>Streptophyta</taxon>
        <taxon>Embryophyta</taxon>
        <taxon>Tracheophyta</taxon>
        <taxon>Spermatophyta</taxon>
        <taxon>Magnoliopsida</taxon>
        <taxon>eudicotyledons</taxon>
        <taxon>Gunneridae</taxon>
        <taxon>Pentapetalae</taxon>
        <taxon>asterids</taxon>
        <taxon>lamiids</taxon>
        <taxon>Solanales</taxon>
        <taxon>Convolvulaceae</taxon>
        <taxon>Cuscuteae</taxon>
        <taxon>Cuscuta</taxon>
        <taxon>Cuscuta subgen. Cuscuta</taxon>
    </lineage>
</organism>